<name>A0A8T0GIT5_CERPU</name>
<dbReference type="OrthoDB" id="1900123at2759"/>
<dbReference type="GO" id="GO:0009570">
    <property type="term" value="C:chloroplast stroma"/>
    <property type="evidence" value="ECO:0007669"/>
    <property type="project" value="UniProtKB-SubCell"/>
</dbReference>
<dbReference type="GO" id="GO:0010478">
    <property type="term" value="P:chlororespiration"/>
    <property type="evidence" value="ECO:0007669"/>
    <property type="project" value="TreeGrafter"/>
</dbReference>
<dbReference type="Proteomes" id="UP000822688">
    <property type="component" value="Chromosome 10"/>
</dbReference>
<evidence type="ECO:0000259" key="2">
    <source>
        <dbReference type="Pfam" id="PF25419"/>
    </source>
</evidence>
<dbReference type="Pfam" id="PF25419">
    <property type="entry name" value="Ig_PIFI"/>
    <property type="match status" value="1"/>
</dbReference>
<dbReference type="AlphaFoldDB" id="A0A8T0GIT5"/>
<dbReference type="PANTHER" id="PTHR32429">
    <property type="match status" value="1"/>
</dbReference>
<comment type="subcellular location">
    <subcellularLocation>
        <location evidence="1">Plastid</location>
        <location evidence="1">Chloroplast stroma</location>
    </subcellularLocation>
</comment>
<keyword evidence="4" id="KW-1185">Reference proteome</keyword>
<feature type="domain" description="PIFI-like Ig-like" evidence="2">
    <location>
        <begin position="81"/>
        <end position="210"/>
    </location>
</feature>
<evidence type="ECO:0000256" key="1">
    <source>
        <dbReference type="ARBA" id="ARBA00004470"/>
    </source>
</evidence>
<sequence length="280" mass="30190">MASIVCSSPTAATGCATSAATSHELAAGTQQRATTLAVSRFHGARLAAVRSENSIRIPRKITATAVVNTAGVKQYNLPTWADFEMGRSTVYWDTDNGRPPTSGQLLTIYFNPSASELIPNTEYGIGFNGGFNQPIMCGGEPRVMTRKERGTLCEPIYTIKINVPLHALTLEFSFTDGTNWDGPYKLTMESPAKLKGLPRSYFDEGLAKELAHEGACENAIYPEAVFVQDRCAFPAGMIQQGGDRCDLDIVPGCTDPESPFFDPLANVDDGSCPYISDGEN</sequence>
<evidence type="ECO:0000313" key="4">
    <source>
        <dbReference type="Proteomes" id="UP000822688"/>
    </source>
</evidence>
<protein>
    <recommendedName>
        <fullName evidence="2">PIFI-like Ig-like domain-containing protein</fullName>
    </recommendedName>
</protein>
<gene>
    <name evidence="3" type="ORF">KC19_10G029700</name>
</gene>
<comment type="caution">
    <text evidence="3">The sequence shown here is derived from an EMBL/GenBank/DDBJ whole genome shotgun (WGS) entry which is preliminary data.</text>
</comment>
<dbReference type="InterPro" id="IPR044960">
    <property type="entry name" value="RCA-like"/>
</dbReference>
<accession>A0A8T0GIT5</accession>
<dbReference type="EMBL" id="CM026431">
    <property type="protein sequence ID" value="KAG0558457.1"/>
    <property type="molecule type" value="Genomic_DNA"/>
</dbReference>
<proteinExistence type="predicted"/>
<evidence type="ECO:0000313" key="3">
    <source>
        <dbReference type="EMBL" id="KAG0558457.1"/>
    </source>
</evidence>
<dbReference type="InterPro" id="IPR057612">
    <property type="entry name" value="Ig_PIFI"/>
</dbReference>
<organism evidence="3 4">
    <name type="scientific">Ceratodon purpureus</name>
    <name type="common">Fire moss</name>
    <name type="synonym">Dicranum purpureum</name>
    <dbReference type="NCBI Taxonomy" id="3225"/>
    <lineage>
        <taxon>Eukaryota</taxon>
        <taxon>Viridiplantae</taxon>
        <taxon>Streptophyta</taxon>
        <taxon>Embryophyta</taxon>
        <taxon>Bryophyta</taxon>
        <taxon>Bryophytina</taxon>
        <taxon>Bryopsida</taxon>
        <taxon>Dicranidae</taxon>
        <taxon>Pseudoditrichales</taxon>
        <taxon>Ditrichaceae</taxon>
        <taxon>Ceratodon</taxon>
    </lineage>
</organism>
<reference evidence="3" key="1">
    <citation type="submission" date="2020-06" db="EMBL/GenBank/DDBJ databases">
        <title>WGS assembly of Ceratodon purpureus strain R40.</title>
        <authorList>
            <person name="Carey S.B."/>
            <person name="Jenkins J."/>
            <person name="Shu S."/>
            <person name="Lovell J.T."/>
            <person name="Sreedasyam A."/>
            <person name="Maumus F."/>
            <person name="Tiley G.P."/>
            <person name="Fernandez-Pozo N."/>
            <person name="Barry K."/>
            <person name="Chen C."/>
            <person name="Wang M."/>
            <person name="Lipzen A."/>
            <person name="Daum C."/>
            <person name="Saski C.A."/>
            <person name="Payton A.C."/>
            <person name="Mcbreen J.C."/>
            <person name="Conrad R.E."/>
            <person name="Kollar L.M."/>
            <person name="Olsson S."/>
            <person name="Huttunen S."/>
            <person name="Landis J.B."/>
            <person name="Wickett N.J."/>
            <person name="Johnson M.G."/>
            <person name="Rensing S.A."/>
            <person name="Grimwood J."/>
            <person name="Schmutz J."/>
            <person name="Mcdaniel S.F."/>
        </authorList>
    </citation>
    <scope>NUCLEOTIDE SEQUENCE</scope>
    <source>
        <strain evidence="3">R40</strain>
    </source>
</reference>
<dbReference type="GO" id="GO:0009579">
    <property type="term" value="C:thylakoid"/>
    <property type="evidence" value="ECO:0007669"/>
    <property type="project" value="TreeGrafter"/>
</dbReference>
<dbReference type="PANTHER" id="PTHR32429:SF9">
    <property type="entry name" value="PROTEIN POST-ILLUMINATION CHLOROPHYLL FLUORESCENCE INCREASE, CHLOROPLASTIC"/>
    <property type="match status" value="1"/>
</dbReference>